<dbReference type="EMBL" id="CP001154">
    <property type="protein sequence ID" value="ACO74719.1"/>
    <property type="molecule type" value="Genomic_DNA"/>
</dbReference>
<organism evidence="2 3">
    <name type="scientific">Laribacter hongkongensis (strain HLHK9)</name>
    <dbReference type="NCBI Taxonomy" id="557598"/>
    <lineage>
        <taxon>Bacteria</taxon>
        <taxon>Pseudomonadati</taxon>
        <taxon>Pseudomonadota</taxon>
        <taxon>Betaproteobacteria</taxon>
        <taxon>Neisseriales</taxon>
        <taxon>Aquaspirillaceae</taxon>
        <taxon>Laribacter</taxon>
    </lineage>
</organism>
<dbReference type="InterPro" id="IPR041657">
    <property type="entry name" value="HTH_17"/>
</dbReference>
<name>C1D8C9_LARHH</name>
<feature type="domain" description="Helix-turn-helix" evidence="1">
    <location>
        <begin position="10"/>
        <end position="57"/>
    </location>
</feature>
<sequence length="72" mass="7952">MAQIVCFLRQQAAEYLGLSENTLAQFASQGGGPVYFRVGRRVMYRQQDLDAWLASRRPTGCRSKPSASKGVA</sequence>
<gene>
    <name evidence="2" type="ordered locus">LHK_01734</name>
</gene>
<evidence type="ECO:0000259" key="1">
    <source>
        <dbReference type="Pfam" id="PF12728"/>
    </source>
</evidence>
<evidence type="ECO:0000313" key="3">
    <source>
        <dbReference type="Proteomes" id="UP000002010"/>
    </source>
</evidence>
<dbReference type="InterPro" id="IPR036388">
    <property type="entry name" value="WH-like_DNA-bd_sf"/>
</dbReference>
<keyword evidence="3" id="KW-1185">Reference proteome</keyword>
<dbReference type="eggNOG" id="COG3311">
    <property type="taxonomic scope" value="Bacteria"/>
</dbReference>
<dbReference type="STRING" id="557598.LHK_01734"/>
<dbReference type="SUPFAM" id="SSF46955">
    <property type="entry name" value="Putative DNA-binding domain"/>
    <property type="match status" value="1"/>
</dbReference>
<dbReference type="Gene3D" id="1.10.10.10">
    <property type="entry name" value="Winged helix-like DNA-binding domain superfamily/Winged helix DNA-binding domain"/>
    <property type="match status" value="1"/>
</dbReference>
<dbReference type="RefSeq" id="WP_012697205.1">
    <property type="nucleotide sequence ID" value="NC_012559.1"/>
</dbReference>
<dbReference type="InterPro" id="IPR009061">
    <property type="entry name" value="DNA-bd_dom_put_sf"/>
</dbReference>
<proteinExistence type="predicted"/>
<dbReference type="HOGENOM" id="CLU_140176_9_0_4"/>
<protein>
    <recommendedName>
        <fullName evidence="1">Helix-turn-helix domain-containing protein</fullName>
    </recommendedName>
</protein>
<dbReference type="AlphaFoldDB" id="C1D8C9"/>
<dbReference type="Pfam" id="PF12728">
    <property type="entry name" value="HTH_17"/>
    <property type="match status" value="1"/>
</dbReference>
<dbReference type="KEGG" id="lhk:LHK_01734"/>
<accession>C1D8C9</accession>
<reference evidence="2 3" key="1">
    <citation type="journal article" date="2009" name="PLoS Genet.">
        <title>The complete genome and proteome of Laribacter hongkongensis reveal potential mechanisms for adaptations to different temperatures and habitats.</title>
        <authorList>
            <person name="Woo P.C."/>
            <person name="Lau S.K."/>
            <person name="Tse H."/>
            <person name="Teng J.L."/>
            <person name="Curreem S.O."/>
            <person name="Tsang A.K."/>
            <person name="Fan R.Y."/>
            <person name="Wong G.K."/>
            <person name="Huang Y."/>
            <person name="Loman N.J."/>
            <person name="Snyder L.A."/>
            <person name="Cai J.J."/>
            <person name="Huang J.D."/>
            <person name="Mak W."/>
            <person name="Pallen M.J."/>
            <person name="Lok S."/>
            <person name="Yuen K.Y."/>
        </authorList>
    </citation>
    <scope>NUCLEOTIDE SEQUENCE [LARGE SCALE GENOMIC DNA]</scope>
    <source>
        <strain evidence="2 3">HLHK9</strain>
    </source>
</reference>
<dbReference type="Proteomes" id="UP000002010">
    <property type="component" value="Chromosome"/>
</dbReference>
<evidence type="ECO:0000313" key="2">
    <source>
        <dbReference type="EMBL" id="ACO74719.1"/>
    </source>
</evidence>